<protein>
    <submittedName>
        <fullName evidence="2">ComEA family DNA-binding protein</fullName>
    </submittedName>
</protein>
<organism evidence="2 3">
    <name type="scientific">Acidicapsa dinghuensis</name>
    <dbReference type="NCBI Taxonomy" id="2218256"/>
    <lineage>
        <taxon>Bacteria</taxon>
        <taxon>Pseudomonadati</taxon>
        <taxon>Acidobacteriota</taxon>
        <taxon>Terriglobia</taxon>
        <taxon>Terriglobales</taxon>
        <taxon>Acidobacteriaceae</taxon>
        <taxon>Acidicapsa</taxon>
    </lineage>
</organism>
<keyword evidence="1" id="KW-0812">Transmembrane</keyword>
<evidence type="ECO:0000313" key="3">
    <source>
        <dbReference type="Proteomes" id="UP001596091"/>
    </source>
</evidence>
<evidence type="ECO:0000256" key="1">
    <source>
        <dbReference type="SAM" id="Phobius"/>
    </source>
</evidence>
<proteinExistence type="predicted"/>
<name>A0ABW1EEG7_9BACT</name>
<accession>A0ABW1EEG7</accession>
<keyword evidence="2" id="KW-0238">DNA-binding</keyword>
<keyword evidence="3" id="KW-1185">Reference proteome</keyword>
<dbReference type="Pfam" id="PF12836">
    <property type="entry name" value="HHH_3"/>
    <property type="match status" value="1"/>
</dbReference>
<gene>
    <name evidence="2" type="ORF">ACFPT7_08860</name>
</gene>
<sequence length="113" mass="12508">MIAQNCAMTIHGWLRCLVISAGIILVIATPGVSESFGSSTAAVDVNRATVAELMTVPGMTEVWAKRIVRFRPYRRKTDLVDRGVVSAEEYGKIRDYLIAHRVTDEKDKQASVQ</sequence>
<keyword evidence="1" id="KW-1133">Transmembrane helix</keyword>
<keyword evidence="1" id="KW-0472">Membrane</keyword>
<feature type="transmembrane region" description="Helical" evidence="1">
    <location>
        <begin position="12"/>
        <end position="32"/>
    </location>
</feature>
<evidence type="ECO:0000313" key="2">
    <source>
        <dbReference type="EMBL" id="MFC5862395.1"/>
    </source>
</evidence>
<dbReference type="Proteomes" id="UP001596091">
    <property type="component" value="Unassembled WGS sequence"/>
</dbReference>
<dbReference type="EMBL" id="JBHSPH010000002">
    <property type="protein sequence ID" value="MFC5862395.1"/>
    <property type="molecule type" value="Genomic_DNA"/>
</dbReference>
<dbReference type="SUPFAM" id="SSF81585">
    <property type="entry name" value="PsbU/PolX domain-like"/>
    <property type="match status" value="1"/>
</dbReference>
<reference evidence="3" key="1">
    <citation type="journal article" date="2019" name="Int. J. Syst. Evol. Microbiol.">
        <title>The Global Catalogue of Microorganisms (GCM) 10K type strain sequencing project: providing services to taxonomists for standard genome sequencing and annotation.</title>
        <authorList>
            <consortium name="The Broad Institute Genomics Platform"/>
            <consortium name="The Broad Institute Genome Sequencing Center for Infectious Disease"/>
            <person name="Wu L."/>
            <person name="Ma J."/>
        </authorList>
    </citation>
    <scope>NUCLEOTIDE SEQUENCE [LARGE SCALE GENOMIC DNA]</scope>
    <source>
        <strain evidence="3">JCM 4087</strain>
    </source>
</reference>
<dbReference type="GO" id="GO:0003677">
    <property type="term" value="F:DNA binding"/>
    <property type="evidence" value="ECO:0007669"/>
    <property type="project" value="UniProtKB-KW"/>
</dbReference>
<dbReference type="RefSeq" id="WP_263335577.1">
    <property type="nucleotide sequence ID" value="NZ_JAGSYH010000003.1"/>
</dbReference>
<dbReference type="Gene3D" id="1.10.150.320">
    <property type="entry name" value="Photosystem II 12 kDa extrinsic protein"/>
    <property type="match status" value="1"/>
</dbReference>
<comment type="caution">
    <text evidence="2">The sequence shown here is derived from an EMBL/GenBank/DDBJ whole genome shotgun (WGS) entry which is preliminary data.</text>
</comment>